<accession>A0A101KS05</accession>
<protein>
    <submittedName>
        <fullName evidence="1">Uncharacterized protein</fullName>
    </submittedName>
</protein>
<dbReference type="Proteomes" id="UP000053176">
    <property type="component" value="Unassembled WGS sequence"/>
</dbReference>
<evidence type="ECO:0000313" key="2">
    <source>
        <dbReference type="Proteomes" id="UP000053176"/>
    </source>
</evidence>
<reference evidence="1 2" key="1">
    <citation type="submission" date="2015-12" db="EMBL/GenBank/DDBJ databases">
        <title>Draft genome sequence of Mesorhizobium sp. UFLA 01-765, a multitolerant efficient symbiont and plant-growth promoting strain isolated from Zn-mining soil using Leucaena leucocephala as a trap plant.</title>
        <authorList>
            <person name="Rangel W.M."/>
            <person name="Thijs S."/>
            <person name="Longatti S.M."/>
            <person name="Moreira F.M."/>
            <person name="Weyens N."/>
            <person name="Vangronsveld J."/>
            <person name="Van Hamme J.D."/>
            <person name="Bottos E.M."/>
            <person name="Rineau F."/>
        </authorList>
    </citation>
    <scope>NUCLEOTIDE SEQUENCE [LARGE SCALE GENOMIC DNA]</scope>
    <source>
        <strain evidence="1 2">UFLA 01-765</strain>
    </source>
</reference>
<dbReference type="EMBL" id="LPWA01000114">
    <property type="protein sequence ID" value="KUM25739.1"/>
    <property type="molecule type" value="Genomic_DNA"/>
</dbReference>
<gene>
    <name evidence="1" type="ORF">AU467_25185</name>
</gene>
<sequence length="67" mass="7274">MSTAPTIAQTAIMIKRAYRSDKIHDLVESAGATTIPTIPGLVVAKASVDFQPDQLPEDFVAFTPRHH</sequence>
<proteinExistence type="predicted"/>
<evidence type="ECO:0000313" key="1">
    <source>
        <dbReference type="EMBL" id="KUM25739.1"/>
    </source>
</evidence>
<organism evidence="1 2">
    <name type="scientific">Rhizobium loti</name>
    <name type="common">Mesorhizobium loti</name>
    <dbReference type="NCBI Taxonomy" id="381"/>
    <lineage>
        <taxon>Bacteria</taxon>
        <taxon>Pseudomonadati</taxon>
        <taxon>Pseudomonadota</taxon>
        <taxon>Alphaproteobacteria</taxon>
        <taxon>Hyphomicrobiales</taxon>
        <taxon>Phyllobacteriaceae</taxon>
        <taxon>Mesorhizobium</taxon>
    </lineage>
</organism>
<comment type="caution">
    <text evidence="1">The sequence shown here is derived from an EMBL/GenBank/DDBJ whole genome shotgun (WGS) entry which is preliminary data.</text>
</comment>
<name>A0A101KS05_RHILI</name>
<dbReference type="AlphaFoldDB" id="A0A101KS05"/>